<dbReference type="InterPro" id="IPR041679">
    <property type="entry name" value="DNA2/NAM7-like_C"/>
</dbReference>
<protein>
    <submittedName>
        <fullName evidence="2">Protein kinase</fullName>
    </submittedName>
</protein>
<name>A0ABR6YX53_9FIRM</name>
<keyword evidence="2" id="KW-0808">Transferase</keyword>
<comment type="caution">
    <text evidence="2">The sequence shown here is derived from an EMBL/GenBank/DDBJ whole genome shotgun (WGS) entry which is preliminary data.</text>
</comment>
<dbReference type="Gene3D" id="3.40.50.300">
    <property type="entry name" value="P-loop containing nucleotide triphosphate hydrolases"/>
    <property type="match status" value="2"/>
</dbReference>
<reference evidence="2 3" key="1">
    <citation type="journal article" date="2020" name="mSystems">
        <title>Defining Genomic and Predicted Metabolic Features of the Acetobacterium Genus.</title>
        <authorList>
            <person name="Ross D.E."/>
            <person name="Marshall C.W."/>
            <person name="Gulliver D."/>
            <person name="May H.D."/>
            <person name="Norman R.S."/>
        </authorList>
    </citation>
    <scope>NUCLEOTIDE SEQUENCE [LARGE SCALE GENOMIC DNA]</scope>
    <source>
        <strain evidence="2 3">DSM 4132</strain>
    </source>
</reference>
<dbReference type="Proteomes" id="UP000622405">
    <property type="component" value="Unassembled WGS sequence"/>
</dbReference>
<dbReference type="RefSeq" id="WP_186894187.1">
    <property type="nucleotide sequence ID" value="NZ_WJBE01000006.1"/>
</dbReference>
<keyword evidence="2" id="KW-0418">Kinase</keyword>
<proteinExistence type="predicted"/>
<sequence length="1077" mass="125187">MANYHELKYVRVLSDRGDTNSRVDLLLEENTENYYVRKTIYGVEQPLYQGIFTREIRALYKLNNCNNIVHIHSDRNMKDSITKEIVGCIYLEYIFGETLSKINLTSQSSKEKINILNQLLIAIEVAHSNGIIHRDINPNNIMISDQNNVKVIDFGICKIKEMVNNTTVYRMGTNLYSAPEVHLHSENATERSDLYSIGAVIYYLFTGKEPPIANEFKDVLDRTSGVDIELKSVIRKLVAELPNERYKDIYELKIDLKNVFNRFLNINLETIVSMDHDKFVKLKKMNLIAKNSKISDTEPISQNFSDVHAFKSENESYRFLGQCFMMECFYDEDLNIFRVHNFKKVAPIERERFKEKFAEISTRIQVIDPRFVNRLNKNDSNEIRNIIDAYCDEYLSKNNVDSEYKEKFGAWRKLLDITKASIEKNIVRLQYDSFSQKNEFLIFILKKGVFLENLVLNKEQTFVCEKPSASKKRLKPSLIGYYEDDYYLDEHVFLKIRIDRKKNSLPRSGFICIDYRKDLANVQRQLDALDTIEKEDYSCPFNLKRIISGIETPKTRVLENEHTLFNKMLDMSQQAAVKKALNSESLSIIQGPPGTGKTNVVIEIILQILNENSRNPDLPEKKILLVSQSHPAVDKVLDDLIEQSPQRPNLLRIGRDEKLNPEIKEEYGLSSFKEKWINSVRTKCLHVSYGLSKELGVDYKEFCQYYSELEKSIIIGDDKNNIDQEIINNFREKTKTQKKEKLRNILEVQRHWIDQLPQCDEVDLYIIKSTTIIAGTCTGFISNKVIRDADFEYLIIDEAAKATFPELAVSFNKAEKIIMVGDHKQLPPVLDNNIIKENKDTIDQRSLAKGIFEKLYEAFPEENKHRLTVQYRMHPAIGTLISHVFYDNEIQNGIELEKRSLEIEEYTKIAIEWLSTSSHSLSEKKEKPLGVEPQLTYRNDLEIKIIKEKLSFLDSEINRKVKVGVITAYSAQKYALTNMINQQQYMNLSIEVDTVDAFQGSQKEIIIYSTVRSSDKPSRIGFLRSEARLNVAFSRAQSLLIIVGDHKFLNNRMISQNRFPEIIDYIYKNDFCRIEEV</sequence>
<evidence type="ECO:0000259" key="1">
    <source>
        <dbReference type="PROSITE" id="PS50011"/>
    </source>
</evidence>
<dbReference type="PANTHER" id="PTHR10887">
    <property type="entry name" value="DNA2/NAM7 HELICASE FAMILY"/>
    <property type="match status" value="1"/>
</dbReference>
<evidence type="ECO:0000313" key="2">
    <source>
        <dbReference type="EMBL" id="MBC3899784.1"/>
    </source>
</evidence>
<organism evidence="2 3">
    <name type="scientific">Acetobacterium malicum</name>
    <dbReference type="NCBI Taxonomy" id="52692"/>
    <lineage>
        <taxon>Bacteria</taxon>
        <taxon>Bacillati</taxon>
        <taxon>Bacillota</taxon>
        <taxon>Clostridia</taxon>
        <taxon>Eubacteriales</taxon>
        <taxon>Eubacteriaceae</taxon>
        <taxon>Acetobacterium</taxon>
    </lineage>
</organism>
<dbReference type="GO" id="GO:0016301">
    <property type="term" value="F:kinase activity"/>
    <property type="evidence" value="ECO:0007669"/>
    <property type="project" value="UniProtKB-KW"/>
</dbReference>
<dbReference type="Pfam" id="PF13087">
    <property type="entry name" value="AAA_12"/>
    <property type="match status" value="1"/>
</dbReference>
<dbReference type="InterPro" id="IPR027417">
    <property type="entry name" value="P-loop_NTPase"/>
</dbReference>
<dbReference type="Pfam" id="PF13086">
    <property type="entry name" value="AAA_11"/>
    <property type="match status" value="1"/>
</dbReference>
<dbReference type="InterPro" id="IPR041677">
    <property type="entry name" value="DNA2/NAM7_AAA_11"/>
</dbReference>
<dbReference type="Gene3D" id="1.10.510.10">
    <property type="entry name" value="Transferase(Phosphotransferase) domain 1"/>
    <property type="match status" value="1"/>
</dbReference>
<evidence type="ECO:0000313" key="3">
    <source>
        <dbReference type="Proteomes" id="UP000622405"/>
    </source>
</evidence>
<accession>A0ABR6YX53</accession>
<dbReference type="PANTHER" id="PTHR10887:SF495">
    <property type="entry name" value="HELICASE SENATAXIN ISOFORM X1-RELATED"/>
    <property type="match status" value="1"/>
</dbReference>
<dbReference type="Pfam" id="PF00069">
    <property type="entry name" value="Pkinase"/>
    <property type="match status" value="1"/>
</dbReference>
<dbReference type="PROSITE" id="PS50011">
    <property type="entry name" value="PROTEIN_KINASE_DOM"/>
    <property type="match status" value="1"/>
</dbReference>
<dbReference type="EMBL" id="WJBE01000006">
    <property type="protein sequence ID" value="MBC3899784.1"/>
    <property type="molecule type" value="Genomic_DNA"/>
</dbReference>
<keyword evidence="3" id="KW-1185">Reference proteome</keyword>
<dbReference type="SUPFAM" id="SSF52540">
    <property type="entry name" value="P-loop containing nucleoside triphosphate hydrolases"/>
    <property type="match status" value="1"/>
</dbReference>
<dbReference type="InterPro" id="IPR011009">
    <property type="entry name" value="Kinase-like_dom_sf"/>
</dbReference>
<dbReference type="CDD" id="cd18808">
    <property type="entry name" value="SF1_C_Upf1"/>
    <property type="match status" value="1"/>
</dbReference>
<dbReference type="SUPFAM" id="SSF56112">
    <property type="entry name" value="Protein kinase-like (PK-like)"/>
    <property type="match status" value="1"/>
</dbReference>
<dbReference type="CDD" id="cd14014">
    <property type="entry name" value="STKc_PknB_like"/>
    <property type="match status" value="1"/>
</dbReference>
<feature type="domain" description="Protein kinase" evidence="1">
    <location>
        <begin position="1"/>
        <end position="264"/>
    </location>
</feature>
<dbReference type="InterPro" id="IPR047187">
    <property type="entry name" value="SF1_C_Upf1"/>
</dbReference>
<dbReference type="InterPro" id="IPR045055">
    <property type="entry name" value="DNA2/NAM7-like"/>
</dbReference>
<gene>
    <name evidence="2" type="ORF">GH811_09160</name>
</gene>
<dbReference type="InterPro" id="IPR000719">
    <property type="entry name" value="Prot_kinase_dom"/>
</dbReference>